<feature type="transmembrane region" description="Helical" evidence="2">
    <location>
        <begin position="789"/>
        <end position="811"/>
    </location>
</feature>
<organism evidence="4 5">
    <name type="scientific">Aphanomyces stellatus</name>
    <dbReference type="NCBI Taxonomy" id="120398"/>
    <lineage>
        <taxon>Eukaryota</taxon>
        <taxon>Sar</taxon>
        <taxon>Stramenopiles</taxon>
        <taxon>Oomycota</taxon>
        <taxon>Saprolegniomycetes</taxon>
        <taxon>Saprolegniales</taxon>
        <taxon>Verrucalvaceae</taxon>
        <taxon>Aphanomyces</taxon>
    </lineage>
</organism>
<evidence type="ECO:0000313" key="4">
    <source>
        <dbReference type="EMBL" id="VFT95526.1"/>
    </source>
</evidence>
<keyword evidence="2" id="KW-1133">Transmembrane helix</keyword>
<keyword evidence="5" id="KW-1185">Reference proteome</keyword>
<dbReference type="EMBL" id="VJMH01006412">
    <property type="protein sequence ID" value="KAF0689773.1"/>
    <property type="molecule type" value="Genomic_DNA"/>
</dbReference>
<feature type="compositionally biased region" description="Basic residues" evidence="1">
    <location>
        <begin position="11"/>
        <end position="22"/>
    </location>
</feature>
<feature type="transmembrane region" description="Helical" evidence="2">
    <location>
        <begin position="1685"/>
        <end position="1706"/>
    </location>
</feature>
<feature type="compositionally biased region" description="Basic and acidic residues" evidence="1">
    <location>
        <begin position="1"/>
        <end position="10"/>
    </location>
</feature>
<feature type="transmembrane region" description="Helical" evidence="2">
    <location>
        <begin position="662"/>
        <end position="681"/>
    </location>
</feature>
<proteinExistence type="predicted"/>
<feature type="region of interest" description="Disordered" evidence="1">
    <location>
        <begin position="1"/>
        <end position="29"/>
    </location>
</feature>
<evidence type="ECO:0000256" key="2">
    <source>
        <dbReference type="SAM" id="Phobius"/>
    </source>
</evidence>
<evidence type="ECO:0000256" key="1">
    <source>
        <dbReference type="SAM" id="MobiDB-lite"/>
    </source>
</evidence>
<reference evidence="3" key="2">
    <citation type="submission" date="2019-06" db="EMBL/GenBank/DDBJ databases">
        <title>Genomics analysis of Aphanomyces spp. identifies a new class of oomycete effector associated with host adaptation.</title>
        <authorList>
            <person name="Gaulin E."/>
        </authorList>
    </citation>
    <scope>NUCLEOTIDE SEQUENCE</scope>
    <source>
        <strain evidence="3">CBS 578.67</strain>
    </source>
</reference>
<keyword evidence="2" id="KW-0472">Membrane</keyword>
<gene>
    <name evidence="4" type="primary">Aste57867_18792</name>
    <name evidence="3" type="ORF">As57867_018728</name>
    <name evidence="4" type="ORF">ASTE57867_18792</name>
</gene>
<feature type="transmembrane region" description="Helical" evidence="2">
    <location>
        <begin position="1636"/>
        <end position="1657"/>
    </location>
</feature>
<dbReference type="Proteomes" id="UP000332933">
    <property type="component" value="Unassembled WGS sequence"/>
</dbReference>
<feature type="transmembrane region" description="Helical" evidence="2">
    <location>
        <begin position="1555"/>
        <end position="1580"/>
    </location>
</feature>
<feature type="transmembrane region" description="Helical" evidence="2">
    <location>
        <begin position="616"/>
        <end position="641"/>
    </location>
</feature>
<accession>A0A485LBW3</accession>
<name>A0A485LBW3_9STRA</name>
<keyword evidence="2" id="KW-0812">Transmembrane</keyword>
<feature type="transmembrane region" description="Helical" evidence="2">
    <location>
        <begin position="38"/>
        <end position="61"/>
    </location>
</feature>
<evidence type="ECO:0000313" key="3">
    <source>
        <dbReference type="EMBL" id="KAF0689773.1"/>
    </source>
</evidence>
<evidence type="ECO:0000313" key="5">
    <source>
        <dbReference type="Proteomes" id="UP000332933"/>
    </source>
</evidence>
<feature type="transmembrane region" description="Helical" evidence="2">
    <location>
        <begin position="915"/>
        <end position="934"/>
    </location>
</feature>
<protein>
    <submittedName>
        <fullName evidence="4">Aste57867_18792 protein</fullName>
    </submittedName>
</protein>
<dbReference type="EMBL" id="CAADRA010006433">
    <property type="protein sequence ID" value="VFT95526.1"/>
    <property type="molecule type" value="Genomic_DNA"/>
</dbReference>
<feature type="transmembrane region" description="Helical" evidence="2">
    <location>
        <begin position="1513"/>
        <end position="1534"/>
    </location>
</feature>
<reference evidence="4 5" key="1">
    <citation type="submission" date="2019-03" db="EMBL/GenBank/DDBJ databases">
        <authorList>
            <person name="Gaulin E."/>
            <person name="Dumas B."/>
        </authorList>
    </citation>
    <scope>NUCLEOTIDE SEQUENCE [LARGE SCALE GENOMIC DNA]</scope>
    <source>
        <strain evidence="4">CBS 568.67</strain>
    </source>
</reference>
<sequence length="1800" mass="202922">MARVQPEKGHAVRPARGAKARPKSSPTVRDVQATRRHYVNLGVGLLYVAGTLVLNSFYLGLLSPYIANDLWWPQFNSTGIQTFLADLINARLACQQEGPIDLFADDAFVQKDYSTPDTKVDFRFPSVRRALFGNFSFPSVVAAMRNNTVAYQLQMLQPYCWVDFDRRFQLAHTLARQERCNKWYANAGMYVEPLLRNAMPNDVSTVHIESQSLDVPWQHMINDTIFNAMRLTQEGALWVRLMEQFIPVVSSDEVAYWLSKGTTYWNTQTRMNNIRLFTDTIDIMNALGVHQDMTINKVPAANIEVVESLPAFDQIVLPGLLNDMMFCYVDASHCTVLRNTSFSVPQIGKDWDIHVYATVATSAALLRSHVGPLSSLDIRMVGIPTGLSQFYLAFQGMLSHAVVNDATRYEATSDAASLDPIPLVWANLTQFYSGSPLCLLQNTRQPFPLAPFLWQQDCTASLPFKVIVRRNGLLFATTAAIGLSKDKILDSCSLCASTEFVCYEMLQDTLALHANHFHTINATLANAAVALLDISLFQLGQINGTDVFMKQSLIQTDDYDAWTVFGWSMVYDWLEGYREVYAFEGDNASLMLMSDYQRILTLDANPLELPRNACDYLWYLHLYITCVLVSIGSFMGLYAMVVSRDIEGYNLTKFNRVVGSVWIGRPLLVVRGMTAIVILSTSSVQFSVQKGISRLVKSPRSFFDTAIIAGESTWLTYAFQDFCLPFTGKYSAIYAPLSSALVWAVRVLIETAMPYEIEATIDRTCTAVKLGYISQCANGHVDFGSYKRFAYIILTQAIIMVVCYVIARVWWQKFPHDYIAEHANQHIMIPSAAQSFYVQTNSTHLDLDTVSCVMCGILPWRNYLFDIKSWVFVRNATSHRTRCSFATAEFMFKPSMSSQPSTSEAEKPNTLRRWFSLYVFGYIGMSLGGSYLFLAQAKSIMANDFWWDMFNATGHQTFVANYFGHYLLIGNSLQQLQLSAPGYNSAQAYNTSSTAIERTFMYTSSLQNEANSVPNVVQGLRNMDEILLPLIFTPYCFVDFSRRWTMAYSTARQQRCDQELNNGAVYLESFLRNTNWDAMMTTSYGRGLDIGVFSYLRESVGGIEWIQTVRSNQNSIIDEIHFWYGYNISTYKTQWQNYKQFGLMEKILIQNALGVAYPFTIKDTKASSSPATPTSNVMYWSLSNDLIAVGTNWSNIQGLHLIRESPKFAFANTTLGHILGENAVLSSPYSIGRALVESFLGPFGTVDMKRVPCPLSLRQLYRHITEAILTLVNYNSSIQASYIALPNPYGGLVRPYSFYPNQWADAWNNNLFLGGDILCDSFDVEFSSPGAPFSTIGGCNGYSFWYPSPPIYTLSAILASGFLQSTVSVADVCNLDTFDYDACASKIQGGQEFLIAFMANSTVDAIRALAVAVEVEVRDDVGLSLVQFIKSSIDYTTVSMSIVNIFDPVELDMAFFSWELLIEWVECHREVVSFQGDTNRTLTTPSKFMWNPSGIVANDGEIPRNFSLYTYRLSQYITGLLFLVACGICLCILLRRGWIEGWNMFVFNRVAGSIWIGRPLLFVRGLIALCLLSTATLNLANPFDGPYFQMLPKTPNVLRTILSSNEVNWIVYLTNDILSVFTQERESSTAVKRTTVLTWIVATVISFIAPVGHSAWISRQCHLDAVDFHMTCVSATLAIGQVSRLYCLIALTIGTSLLCYVVDWLWHPTRPPPVKSKSLFLCAAAKFRFDQGPWMYNGVYYLDMASALLNGMISIEYHEVLYVFDIKTWRLYVMDIVEDRKHLAQRPELRHLMHAIPLVE</sequence>